<protein>
    <recommendedName>
        <fullName evidence="3">Helix-turn-helix domain-containing protein</fullName>
    </recommendedName>
</protein>
<sequence length="167" mass="18550">MPTRRDEASVDAPVTVFPSALRRAAAMTRLLDLDSRDELRVAHVHLVAQVLGKSERTVWRWLAAAREDNRLTRAESSHFTVTTEVRRLLALWGGNASRVHAELVQRAADNPDTPAAPSLSTLHRAIRRALTRGERAGLKSGEAARRAHEVFGQRPPTHHQTHPCPTT</sequence>
<accession>A0ABV2UMK1</accession>
<evidence type="ECO:0008006" key="3">
    <source>
        <dbReference type="Google" id="ProtNLM"/>
    </source>
</evidence>
<reference evidence="1 2" key="1">
    <citation type="submission" date="2024-06" db="EMBL/GenBank/DDBJ databases">
        <title>The Natural Products Discovery Center: Release of the First 8490 Sequenced Strains for Exploring Actinobacteria Biosynthetic Diversity.</title>
        <authorList>
            <person name="Kalkreuter E."/>
            <person name="Kautsar S.A."/>
            <person name="Yang D."/>
            <person name="Bader C.D."/>
            <person name="Teijaro C.N."/>
            <person name="Fluegel L."/>
            <person name="Davis C.M."/>
            <person name="Simpson J.R."/>
            <person name="Lauterbach L."/>
            <person name="Steele A.D."/>
            <person name="Gui C."/>
            <person name="Meng S."/>
            <person name="Li G."/>
            <person name="Viehrig K."/>
            <person name="Ye F."/>
            <person name="Su P."/>
            <person name="Kiefer A.F."/>
            <person name="Nichols A."/>
            <person name="Cepeda A.J."/>
            <person name="Yan W."/>
            <person name="Fan B."/>
            <person name="Jiang Y."/>
            <person name="Adhikari A."/>
            <person name="Zheng C.-J."/>
            <person name="Schuster L."/>
            <person name="Cowan T.M."/>
            <person name="Smanski M.J."/>
            <person name="Chevrette M.G."/>
            <person name="De Carvalho L.P.S."/>
            <person name="Shen B."/>
        </authorList>
    </citation>
    <scope>NUCLEOTIDE SEQUENCE [LARGE SCALE GENOMIC DNA]</scope>
    <source>
        <strain evidence="1 2">NPDC005137</strain>
    </source>
</reference>
<gene>
    <name evidence="1" type="ORF">ABZV61_41735</name>
</gene>
<dbReference type="RefSeq" id="WP_356674863.1">
    <property type="nucleotide sequence ID" value="NZ_JBEXEF010000225.1"/>
</dbReference>
<keyword evidence="2" id="KW-1185">Reference proteome</keyword>
<dbReference type="Proteomes" id="UP001550044">
    <property type="component" value="Unassembled WGS sequence"/>
</dbReference>
<evidence type="ECO:0000313" key="2">
    <source>
        <dbReference type="Proteomes" id="UP001550044"/>
    </source>
</evidence>
<organism evidence="1 2">
    <name type="scientific">Streptomyces sp. 900116325</name>
    <dbReference type="NCBI Taxonomy" id="3154295"/>
    <lineage>
        <taxon>Bacteria</taxon>
        <taxon>Bacillati</taxon>
        <taxon>Actinomycetota</taxon>
        <taxon>Actinomycetes</taxon>
        <taxon>Kitasatosporales</taxon>
        <taxon>Streptomycetaceae</taxon>
        <taxon>Streptomyces</taxon>
    </lineage>
</organism>
<evidence type="ECO:0000313" key="1">
    <source>
        <dbReference type="EMBL" id="MET8439076.1"/>
    </source>
</evidence>
<comment type="caution">
    <text evidence="1">The sequence shown here is derived from an EMBL/GenBank/DDBJ whole genome shotgun (WGS) entry which is preliminary data.</text>
</comment>
<proteinExistence type="predicted"/>
<name>A0ABV2UMK1_9ACTN</name>
<dbReference type="EMBL" id="JBEXIP010000086">
    <property type="protein sequence ID" value="MET8439076.1"/>
    <property type="molecule type" value="Genomic_DNA"/>
</dbReference>